<keyword evidence="2" id="KW-1185">Reference proteome</keyword>
<evidence type="ECO:0000313" key="1">
    <source>
        <dbReference type="EMBL" id="GAA4756000.1"/>
    </source>
</evidence>
<sequence length="107" mass="12177">MTEPISWEPVRAFVRHRLAGIGPVPTAGSTTWTDLDDDDPQKIASVIRAGERWVLEEEVRQIREAKFFAKQAAVDISQALPWAQVAKQIADRNAWYRAHPDLRRKTA</sequence>
<gene>
    <name evidence="1" type="ORF">GCM10023217_29840</name>
</gene>
<proteinExistence type="predicted"/>
<comment type="caution">
    <text evidence="1">The sequence shown here is derived from an EMBL/GenBank/DDBJ whole genome shotgun (WGS) entry which is preliminary data.</text>
</comment>
<name>A0ABP8ZGR1_9ACTN</name>
<dbReference type="InterPro" id="IPR024384">
    <property type="entry name" value="DUF2742"/>
</dbReference>
<accession>A0ABP8ZGR1</accession>
<dbReference type="EMBL" id="BAABIE010000015">
    <property type="protein sequence ID" value="GAA4756000.1"/>
    <property type="molecule type" value="Genomic_DNA"/>
</dbReference>
<dbReference type="Pfam" id="PF10888">
    <property type="entry name" value="DUF2742"/>
    <property type="match status" value="1"/>
</dbReference>
<dbReference type="Proteomes" id="UP001500822">
    <property type="component" value="Unassembled WGS sequence"/>
</dbReference>
<dbReference type="RefSeq" id="WP_345314092.1">
    <property type="nucleotide sequence ID" value="NZ_BAABIE010000015.1"/>
</dbReference>
<reference evidence="2" key="1">
    <citation type="journal article" date="2019" name="Int. J. Syst. Evol. Microbiol.">
        <title>The Global Catalogue of Microorganisms (GCM) 10K type strain sequencing project: providing services to taxonomists for standard genome sequencing and annotation.</title>
        <authorList>
            <consortium name="The Broad Institute Genomics Platform"/>
            <consortium name="The Broad Institute Genome Sequencing Center for Infectious Disease"/>
            <person name="Wu L."/>
            <person name="Ma J."/>
        </authorList>
    </citation>
    <scope>NUCLEOTIDE SEQUENCE [LARGE SCALE GENOMIC DNA]</scope>
    <source>
        <strain evidence="2">JCM 18077</strain>
    </source>
</reference>
<organism evidence="1 2">
    <name type="scientific">Gordonia alkaliphila</name>
    <dbReference type="NCBI Taxonomy" id="1053547"/>
    <lineage>
        <taxon>Bacteria</taxon>
        <taxon>Bacillati</taxon>
        <taxon>Actinomycetota</taxon>
        <taxon>Actinomycetes</taxon>
        <taxon>Mycobacteriales</taxon>
        <taxon>Gordoniaceae</taxon>
        <taxon>Gordonia</taxon>
    </lineage>
</organism>
<evidence type="ECO:0000313" key="2">
    <source>
        <dbReference type="Proteomes" id="UP001500822"/>
    </source>
</evidence>
<protein>
    <submittedName>
        <fullName evidence="1">Uncharacterized protein</fullName>
    </submittedName>
</protein>